<evidence type="ECO:0000313" key="3">
    <source>
        <dbReference type="Proteomes" id="UP000541810"/>
    </source>
</evidence>
<dbReference type="AlphaFoldDB" id="A0A7X0LIN5"/>
<feature type="coiled-coil region" evidence="1">
    <location>
        <begin position="19"/>
        <end position="46"/>
    </location>
</feature>
<proteinExistence type="predicted"/>
<protein>
    <recommendedName>
        <fullName evidence="4">Methyltransferase, FkbM family</fullName>
    </recommendedName>
</protein>
<dbReference type="InterPro" id="IPR029063">
    <property type="entry name" value="SAM-dependent_MTases_sf"/>
</dbReference>
<name>A0A7X0LIN5_9BACT</name>
<evidence type="ECO:0000313" key="2">
    <source>
        <dbReference type="EMBL" id="MBB6428400.1"/>
    </source>
</evidence>
<sequence length="307" mass="34584">MLRRWLSKLRDPNTPAHSGRDLEQAINGLREEVSRLNEKVESIRVHTWIDKEAGIIQAQDVAIMTAPRYADPKCLVPHQTQMFSQNGEDGIIAEVFRRVGTSDRFFVEIGVGDGLENNTRLLLQIGWRGVWIEADESAVAQARQHFSEELADGRLKIVSTAVTRENVADVLRGAEVPEAFDFVSLDIDMNTGHVWEALLQAGYQPRVACVEYNASVPPSVDWQVPYDPAGQWTDGSNYFGAGLKTLERISREAGMSLVGCEYLGANAFFVRQEDLGDHFLEPFTAERHYEPPRFSLLNHRGHRKHKS</sequence>
<keyword evidence="1" id="KW-0175">Coiled coil</keyword>
<evidence type="ECO:0008006" key="4">
    <source>
        <dbReference type="Google" id="ProtNLM"/>
    </source>
</evidence>
<gene>
    <name evidence="2" type="ORF">HNQ40_000206</name>
</gene>
<reference evidence="2 3" key="1">
    <citation type="submission" date="2020-08" db="EMBL/GenBank/DDBJ databases">
        <title>Genomic Encyclopedia of Type Strains, Phase IV (KMG-IV): sequencing the most valuable type-strain genomes for metagenomic binning, comparative biology and taxonomic classification.</title>
        <authorList>
            <person name="Goeker M."/>
        </authorList>
    </citation>
    <scope>NUCLEOTIDE SEQUENCE [LARGE SCALE GENOMIC DNA]</scope>
    <source>
        <strain evidence="2 3">DSM 103725</strain>
    </source>
</reference>
<keyword evidence="3" id="KW-1185">Reference proteome</keyword>
<accession>A0A7X0LIN5</accession>
<dbReference type="SUPFAM" id="SSF53335">
    <property type="entry name" value="S-adenosyl-L-methionine-dependent methyltransferases"/>
    <property type="match status" value="1"/>
</dbReference>
<dbReference type="RefSeq" id="WP_184675505.1">
    <property type="nucleotide sequence ID" value="NZ_JACHGY010000001.1"/>
</dbReference>
<evidence type="ECO:0000256" key="1">
    <source>
        <dbReference type="SAM" id="Coils"/>
    </source>
</evidence>
<organism evidence="2 3">
    <name type="scientific">Algisphaera agarilytica</name>
    <dbReference type="NCBI Taxonomy" id="1385975"/>
    <lineage>
        <taxon>Bacteria</taxon>
        <taxon>Pseudomonadati</taxon>
        <taxon>Planctomycetota</taxon>
        <taxon>Phycisphaerae</taxon>
        <taxon>Phycisphaerales</taxon>
        <taxon>Phycisphaeraceae</taxon>
        <taxon>Algisphaera</taxon>
    </lineage>
</organism>
<comment type="caution">
    <text evidence="2">The sequence shown here is derived from an EMBL/GenBank/DDBJ whole genome shotgun (WGS) entry which is preliminary data.</text>
</comment>
<dbReference type="Proteomes" id="UP000541810">
    <property type="component" value="Unassembled WGS sequence"/>
</dbReference>
<dbReference type="EMBL" id="JACHGY010000001">
    <property type="protein sequence ID" value="MBB6428400.1"/>
    <property type="molecule type" value="Genomic_DNA"/>
</dbReference>